<keyword evidence="6 8" id="KW-0472">Membrane</keyword>
<keyword evidence="3 8" id="KW-0812">Transmembrane</keyword>
<evidence type="ECO:0000256" key="3">
    <source>
        <dbReference type="ARBA" id="ARBA00022692"/>
    </source>
</evidence>
<comment type="similarity">
    <text evidence="8">Belongs to the MntP (TC 9.B.29) family.</text>
</comment>
<evidence type="ECO:0000256" key="6">
    <source>
        <dbReference type="ARBA" id="ARBA00023136"/>
    </source>
</evidence>
<reference evidence="9 10" key="1">
    <citation type="submission" date="2010-12" db="EMBL/GenBank/DDBJ databases">
        <authorList>
            <person name="Muzny D."/>
            <person name="Qin X."/>
            <person name="Deng J."/>
            <person name="Jiang H."/>
            <person name="Liu Y."/>
            <person name="Qu J."/>
            <person name="Song X.-Z."/>
            <person name="Zhang L."/>
            <person name="Thornton R."/>
            <person name="Coyle M."/>
            <person name="Francisco L."/>
            <person name="Jackson L."/>
            <person name="Javaid M."/>
            <person name="Korchina V."/>
            <person name="Kovar C."/>
            <person name="Mata R."/>
            <person name="Mathew T."/>
            <person name="Ngo R."/>
            <person name="Nguyen L."/>
            <person name="Nguyen N."/>
            <person name="Okwuonu G."/>
            <person name="Ongeri F."/>
            <person name="Pham C."/>
            <person name="Simmons D."/>
            <person name="Wilczek-Boney K."/>
            <person name="Hale W."/>
            <person name="Jakkamsetti A."/>
            <person name="Pham P."/>
            <person name="Ruth R."/>
            <person name="San Lucas F."/>
            <person name="Warren J."/>
            <person name="Zhang J."/>
            <person name="Zhao Z."/>
            <person name="Zhou C."/>
            <person name="Zhu D."/>
            <person name="Lee S."/>
            <person name="Bess C."/>
            <person name="Blankenburg K."/>
            <person name="Forbes L."/>
            <person name="Fu Q."/>
            <person name="Gubbala S."/>
            <person name="Hirani K."/>
            <person name="Jayaseelan J.C."/>
            <person name="Lara F."/>
            <person name="Munidasa M."/>
            <person name="Palculict T."/>
            <person name="Patil S."/>
            <person name="Pu L.-L."/>
            <person name="Saada N."/>
            <person name="Tang L."/>
            <person name="Weissenberger G."/>
            <person name="Zhu Y."/>
            <person name="Hemphill L."/>
            <person name="Shang Y."/>
            <person name="Youmans B."/>
            <person name="Ayvaz T."/>
            <person name="Ross M."/>
            <person name="Santibanez J."/>
            <person name="Aqrawi P."/>
            <person name="Gross S."/>
            <person name="Joshi V."/>
            <person name="Fowler G."/>
            <person name="Nazareth L."/>
            <person name="Reid J."/>
            <person name="Worley K."/>
            <person name="Petrosino J."/>
            <person name="Highlander S."/>
            <person name="Gibbs R."/>
        </authorList>
    </citation>
    <scope>NUCLEOTIDE SEQUENCE [LARGE SCALE GENOMIC DNA]</scope>
    <source>
        <strain evidence="9 10">ATCC 23263</strain>
    </source>
</reference>
<gene>
    <name evidence="8" type="primary">mntP</name>
    <name evidence="9" type="ORF">HMP0721_2240</name>
</gene>
<dbReference type="eggNOG" id="COG1971">
    <property type="taxonomic scope" value="Bacteria"/>
</dbReference>
<organism evidence="9 10">
    <name type="scientific">Pseudoramibacter alactolyticus ATCC 23263</name>
    <dbReference type="NCBI Taxonomy" id="887929"/>
    <lineage>
        <taxon>Bacteria</taxon>
        <taxon>Bacillati</taxon>
        <taxon>Bacillota</taxon>
        <taxon>Clostridia</taxon>
        <taxon>Eubacteriales</taxon>
        <taxon>Eubacteriaceae</taxon>
        <taxon>Pseudoramibacter</taxon>
    </lineage>
</organism>
<comment type="caution">
    <text evidence="9">The sequence shown here is derived from an EMBL/GenBank/DDBJ whole genome shotgun (WGS) entry which is preliminary data.</text>
</comment>
<dbReference type="InterPro" id="IPR003810">
    <property type="entry name" value="Mntp/YtaF"/>
</dbReference>
<feature type="transmembrane region" description="Helical" evidence="8">
    <location>
        <begin position="158"/>
        <end position="181"/>
    </location>
</feature>
<evidence type="ECO:0000313" key="9">
    <source>
        <dbReference type="EMBL" id="EFV00678.1"/>
    </source>
</evidence>
<dbReference type="Pfam" id="PF02659">
    <property type="entry name" value="Mntp"/>
    <property type="match status" value="1"/>
</dbReference>
<dbReference type="STRING" id="887929.HMP0721_2240"/>
<dbReference type="AlphaFoldDB" id="E6MJQ5"/>
<comment type="function">
    <text evidence="8">Probably functions as a manganese efflux pump.</text>
</comment>
<keyword evidence="7 8" id="KW-0464">Manganese</keyword>
<evidence type="ECO:0000256" key="2">
    <source>
        <dbReference type="ARBA" id="ARBA00022475"/>
    </source>
</evidence>
<evidence type="ECO:0000256" key="1">
    <source>
        <dbReference type="ARBA" id="ARBA00022448"/>
    </source>
</evidence>
<dbReference type="PANTHER" id="PTHR35529:SF1">
    <property type="entry name" value="MANGANESE EFFLUX PUMP MNTP-RELATED"/>
    <property type="match status" value="1"/>
</dbReference>
<evidence type="ECO:0000313" key="10">
    <source>
        <dbReference type="Proteomes" id="UP000004754"/>
    </source>
</evidence>
<evidence type="ECO:0000256" key="4">
    <source>
        <dbReference type="ARBA" id="ARBA00022989"/>
    </source>
</evidence>
<keyword evidence="10" id="KW-1185">Reference proteome</keyword>
<feature type="transmembrane region" description="Helical" evidence="8">
    <location>
        <begin position="131"/>
        <end position="151"/>
    </location>
</feature>
<sequence length="206" mass="22740">MRRDKIFKLFTFITLRRERRGKLLGFMGIMLLAVGLPMDSSAISACKGLAMPKVNYRHVAVIALSFGGAEGILALLGWLLGRQFYNTIVHFDHWIVLILLTFIGGKMIWDAFHEDLEAEERGRSFSVRETIFLSVVTSIDALAAGVSFAFIRMSIPTAIAAIAITSASLSFISVMIGHFFSARFGKAAEVSGGIMLILIGNYLFFH</sequence>
<dbReference type="PANTHER" id="PTHR35529">
    <property type="entry name" value="MANGANESE EFFLUX PUMP MNTP-RELATED"/>
    <property type="match status" value="1"/>
</dbReference>
<keyword evidence="2 8" id="KW-1003">Cell membrane</keyword>
<feature type="transmembrane region" description="Helical" evidence="8">
    <location>
        <begin position="187"/>
        <end position="205"/>
    </location>
</feature>
<dbReference type="EMBL" id="AEQN01000029">
    <property type="protein sequence ID" value="EFV00678.1"/>
    <property type="molecule type" value="Genomic_DNA"/>
</dbReference>
<feature type="transmembrane region" description="Helical" evidence="8">
    <location>
        <begin position="93"/>
        <end position="111"/>
    </location>
</feature>
<dbReference type="GO" id="GO:0005886">
    <property type="term" value="C:plasma membrane"/>
    <property type="evidence" value="ECO:0007669"/>
    <property type="project" value="UniProtKB-SubCell"/>
</dbReference>
<feature type="transmembrane region" description="Helical" evidence="8">
    <location>
        <begin position="58"/>
        <end position="81"/>
    </location>
</feature>
<protein>
    <recommendedName>
        <fullName evidence="8">Putative manganese efflux pump MntP</fullName>
    </recommendedName>
</protein>
<keyword evidence="5 8" id="KW-0406">Ion transport</keyword>
<evidence type="ECO:0000256" key="5">
    <source>
        <dbReference type="ARBA" id="ARBA00023065"/>
    </source>
</evidence>
<dbReference type="InterPro" id="IPR022929">
    <property type="entry name" value="Put_MntP"/>
</dbReference>
<evidence type="ECO:0000256" key="7">
    <source>
        <dbReference type="ARBA" id="ARBA00023211"/>
    </source>
</evidence>
<dbReference type="GO" id="GO:0005384">
    <property type="term" value="F:manganese ion transmembrane transporter activity"/>
    <property type="evidence" value="ECO:0007669"/>
    <property type="project" value="UniProtKB-UniRule"/>
</dbReference>
<name>E6MJQ5_9FIRM</name>
<evidence type="ECO:0000256" key="8">
    <source>
        <dbReference type="HAMAP-Rule" id="MF_01521"/>
    </source>
</evidence>
<proteinExistence type="inferred from homology"/>
<keyword evidence="1 8" id="KW-0813">Transport</keyword>
<accession>E6MJQ5</accession>
<dbReference type="HAMAP" id="MF_01521">
    <property type="entry name" value="MntP_pump"/>
    <property type="match status" value="1"/>
</dbReference>
<comment type="subcellular location">
    <subcellularLocation>
        <location evidence="8">Cell membrane</location>
        <topology evidence="8">Multi-pass membrane protein</topology>
    </subcellularLocation>
</comment>
<dbReference type="HOGENOM" id="CLU_096410_3_0_9"/>
<keyword evidence="4 8" id="KW-1133">Transmembrane helix</keyword>
<dbReference type="Proteomes" id="UP000004754">
    <property type="component" value="Unassembled WGS sequence"/>
</dbReference>